<dbReference type="PANTHER" id="PTHR10127">
    <property type="entry name" value="DISCOIDIN, CUB, EGF, LAMININ , AND ZINC METALLOPROTEASE DOMAIN CONTAINING"/>
    <property type="match status" value="1"/>
</dbReference>
<keyword evidence="3 8" id="KW-0479">Metal-binding</keyword>
<evidence type="ECO:0000256" key="9">
    <source>
        <dbReference type="RuleBase" id="RU361183"/>
    </source>
</evidence>
<dbReference type="PROSITE" id="PS51864">
    <property type="entry name" value="ASTACIN"/>
    <property type="match status" value="1"/>
</dbReference>
<evidence type="ECO:0000256" key="5">
    <source>
        <dbReference type="ARBA" id="ARBA00022833"/>
    </source>
</evidence>
<feature type="active site" evidence="8">
    <location>
        <position position="119"/>
    </location>
</feature>
<accession>A0A8X6H086</accession>
<name>A0A8X6H086_TRICU</name>
<organism evidence="11 12">
    <name type="scientific">Trichonephila clavata</name>
    <name type="common">Joro spider</name>
    <name type="synonym">Nephila clavata</name>
    <dbReference type="NCBI Taxonomy" id="2740835"/>
    <lineage>
        <taxon>Eukaryota</taxon>
        <taxon>Metazoa</taxon>
        <taxon>Ecdysozoa</taxon>
        <taxon>Arthropoda</taxon>
        <taxon>Chelicerata</taxon>
        <taxon>Arachnida</taxon>
        <taxon>Araneae</taxon>
        <taxon>Araneomorphae</taxon>
        <taxon>Entelegynae</taxon>
        <taxon>Araneoidea</taxon>
        <taxon>Nephilidae</taxon>
        <taxon>Trichonephila</taxon>
    </lineage>
</organism>
<evidence type="ECO:0000256" key="1">
    <source>
        <dbReference type="ARBA" id="ARBA00011245"/>
    </source>
</evidence>
<comment type="caution">
    <text evidence="11">The sequence shown here is derived from an EMBL/GenBank/DDBJ whole genome shotgun (WGS) entry which is preliminary data.</text>
</comment>
<reference evidence="11" key="1">
    <citation type="submission" date="2020-07" db="EMBL/GenBank/DDBJ databases">
        <title>Multicomponent nature underlies the extraordinary mechanical properties of spider dragline silk.</title>
        <authorList>
            <person name="Kono N."/>
            <person name="Nakamura H."/>
            <person name="Mori M."/>
            <person name="Yoshida Y."/>
            <person name="Ohtoshi R."/>
            <person name="Malay A.D."/>
            <person name="Moran D.A.P."/>
            <person name="Tomita M."/>
            <person name="Numata K."/>
            <person name="Arakawa K."/>
        </authorList>
    </citation>
    <scope>NUCLEOTIDE SEQUENCE</scope>
</reference>
<dbReference type="Pfam" id="PF01400">
    <property type="entry name" value="Astacin"/>
    <property type="match status" value="1"/>
</dbReference>
<gene>
    <name evidence="11" type="ORF">TNCT_313471</name>
</gene>
<protein>
    <recommendedName>
        <fullName evidence="9">Metalloendopeptidase</fullName>
        <ecNumber evidence="9">3.4.24.-</ecNumber>
    </recommendedName>
</protein>
<evidence type="ECO:0000313" key="12">
    <source>
        <dbReference type="Proteomes" id="UP000887116"/>
    </source>
</evidence>
<evidence type="ECO:0000259" key="10">
    <source>
        <dbReference type="PROSITE" id="PS51864"/>
    </source>
</evidence>
<comment type="caution">
    <text evidence="8">Lacks conserved residue(s) required for the propagation of feature annotation.</text>
</comment>
<comment type="function">
    <text evidence="7">Zinc metalloprotease. Provoques deadhesion of endothelial cells from cell cultures, and also degradation of fibronectin, fibrinogen and gelatin in vitro. Its role in the venom is not fully understood but it might act as a spreading factor that facilitates diffusion of other venom toxins. Alternatively, it might be involved in the proteolytic processing of other venom toxins or it might play a role in extra-oral digestion of prey.</text>
</comment>
<dbReference type="SUPFAM" id="SSF55486">
    <property type="entry name" value="Metalloproteases ('zincins'), catalytic domain"/>
    <property type="match status" value="1"/>
</dbReference>
<evidence type="ECO:0000313" key="11">
    <source>
        <dbReference type="EMBL" id="GFQ93568.1"/>
    </source>
</evidence>
<dbReference type="InterPro" id="IPR034035">
    <property type="entry name" value="Astacin-like_dom"/>
</dbReference>
<comment type="cofactor">
    <cofactor evidence="8 9">
        <name>Zn(2+)</name>
        <dbReference type="ChEBI" id="CHEBI:29105"/>
    </cofactor>
    <text evidence="8 9">Binds 1 zinc ion per subunit.</text>
</comment>
<dbReference type="PANTHER" id="PTHR10127:SF780">
    <property type="entry name" value="METALLOENDOPEPTIDASE"/>
    <property type="match status" value="1"/>
</dbReference>
<dbReference type="PRINTS" id="PR00480">
    <property type="entry name" value="ASTACIN"/>
</dbReference>
<feature type="non-terminal residue" evidence="11">
    <location>
        <position position="1"/>
    </location>
</feature>
<dbReference type="EMBL" id="BMAO01004274">
    <property type="protein sequence ID" value="GFQ93568.1"/>
    <property type="molecule type" value="Genomic_DNA"/>
</dbReference>
<dbReference type="GO" id="GO:0004222">
    <property type="term" value="F:metalloendopeptidase activity"/>
    <property type="evidence" value="ECO:0007669"/>
    <property type="project" value="UniProtKB-UniRule"/>
</dbReference>
<dbReference type="InterPro" id="IPR024079">
    <property type="entry name" value="MetalloPept_cat_dom_sf"/>
</dbReference>
<evidence type="ECO:0000256" key="6">
    <source>
        <dbReference type="ARBA" id="ARBA00023049"/>
    </source>
</evidence>
<keyword evidence="12" id="KW-1185">Reference proteome</keyword>
<feature type="binding site" evidence="8">
    <location>
        <position position="122"/>
    </location>
    <ligand>
        <name>Zn(2+)</name>
        <dbReference type="ChEBI" id="CHEBI:29105"/>
        <note>catalytic</note>
    </ligand>
</feature>
<evidence type="ECO:0000256" key="2">
    <source>
        <dbReference type="ARBA" id="ARBA00022670"/>
    </source>
</evidence>
<proteinExistence type="predicted"/>
<dbReference type="SMART" id="SM00235">
    <property type="entry name" value="ZnMc"/>
    <property type="match status" value="1"/>
</dbReference>
<evidence type="ECO:0000256" key="7">
    <source>
        <dbReference type="ARBA" id="ARBA00025529"/>
    </source>
</evidence>
<evidence type="ECO:0000256" key="8">
    <source>
        <dbReference type="PROSITE-ProRule" id="PRU01211"/>
    </source>
</evidence>
<dbReference type="Proteomes" id="UP000887116">
    <property type="component" value="Unassembled WGS sequence"/>
</dbReference>
<evidence type="ECO:0000256" key="3">
    <source>
        <dbReference type="ARBA" id="ARBA00022723"/>
    </source>
</evidence>
<dbReference type="CDD" id="cd04280">
    <property type="entry name" value="ZnMc_astacin_like"/>
    <property type="match status" value="1"/>
</dbReference>
<comment type="subunit">
    <text evidence="1">Monomer.</text>
</comment>
<dbReference type="GO" id="GO:0008270">
    <property type="term" value="F:zinc ion binding"/>
    <property type="evidence" value="ECO:0007669"/>
    <property type="project" value="UniProtKB-UniRule"/>
</dbReference>
<dbReference type="GO" id="GO:0006508">
    <property type="term" value="P:proteolysis"/>
    <property type="evidence" value="ECO:0007669"/>
    <property type="project" value="UniProtKB-KW"/>
</dbReference>
<evidence type="ECO:0000256" key="4">
    <source>
        <dbReference type="ARBA" id="ARBA00022801"/>
    </source>
</evidence>
<sequence>AAEKALHNNKFGGDMKIKRKHLLGNSVSDKFLYWENKKIPYVIDRSILRQYIGKIDMAINQFNKLTCLKFEPRTNEKDYIKFDNSTTDPGCWSWVGRIGGVQEVNIGDGCQYVGSIVHEIGHAIGFWHEHQRHDRSNHVIIYEKNVTTGLFNNFKKTQARDEIIYNKFDYNSIMIYGNYAFSKNLWVLKTVEAKDKRELTEPWSKPGLDESDIDRVNCMYCKKCKPIKP</sequence>
<keyword evidence="4 8" id="KW-0378">Hydrolase</keyword>
<dbReference type="InterPro" id="IPR006026">
    <property type="entry name" value="Peptidase_Metallo"/>
</dbReference>
<keyword evidence="5 8" id="KW-0862">Zinc</keyword>
<feature type="binding site" evidence="8">
    <location>
        <position position="118"/>
    </location>
    <ligand>
        <name>Zn(2+)</name>
        <dbReference type="ChEBI" id="CHEBI:29105"/>
        <note>catalytic</note>
    </ligand>
</feature>
<keyword evidence="6 8" id="KW-0482">Metalloprotease</keyword>
<dbReference type="AlphaFoldDB" id="A0A8X6H086"/>
<feature type="domain" description="Peptidase M12A" evidence="10">
    <location>
        <begin position="25"/>
        <end position="222"/>
    </location>
</feature>
<dbReference type="EC" id="3.4.24.-" evidence="9"/>
<dbReference type="OrthoDB" id="431034at2759"/>
<dbReference type="InterPro" id="IPR001506">
    <property type="entry name" value="Peptidase_M12A"/>
</dbReference>
<dbReference type="Gene3D" id="3.40.390.10">
    <property type="entry name" value="Collagenase (Catalytic Domain)"/>
    <property type="match status" value="1"/>
</dbReference>
<keyword evidence="2 8" id="KW-0645">Protease</keyword>
<feature type="binding site" evidence="8">
    <location>
        <position position="128"/>
    </location>
    <ligand>
        <name>Zn(2+)</name>
        <dbReference type="ChEBI" id="CHEBI:29105"/>
        <note>catalytic</note>
    </ligand>
</feature>